<dbReference type="RefSeq" id="WP_192395838.1">
    <property type="nucleotide sequence ID" value="NZ_CAJHIU010000003.1"/>
</dbReference>
<dbReference type="InterPro" id="IPR029044">
    <property type="entry name" value="Nucleotide-diphossugar_trans"/>
</dbReference>
<dbReference type="SUPFAM" id="SSF53448">
    <property type="entry name" value="Nucleotide-diphospho-sugar transferases"/>
    <property type="match status" value="1"/>
</dbReference>
<name>A0ABR9DLK4_9GAMM</name>
<comment type="caution">
    <text evidence="1">The sequence shown here is derived from an EMBL/GenBank/DDBJ whole genome shotgun (WGS) entry which is preliminary data.</text>
</comment>
<keyword evidence="1" id="KW-0808">Transferase</keyword>
<dbReference type="Proteomes" id="UP000641152">
    <property type="component" value="Unassembled WGS sequence"/>
</dbReference>
<dbReference type="GO" id="GO:0016740">
    <property type="term" value="F:transferase activity"/>
    <property type="evidence" value="ECO:0007669"/>
    <property type="project" value="UniProtKB-KW"/>
</dbReference>
<accession>A0ABR9DLK4</accession>
<gene>
    <name evidence="1" type="ORF">EBB_22115</name>
</gene>
<organism evidence="1 2">
    <name type="scientific">Methylomonas fluvii</name>
    <dbReference type="NCBI Taxonomy" id="1854564"/>
    <lineage>
        <taxon>Bacteria</taxon>
        <taxon>Pseudomonadati</taxon>
        <taxon>Pseudomonadota</taxon>
        <taxon>Gammaproteobacteria</taxon>
        <taxon>Methylococcales</taxon>
        <taxon>Methylococcaceae</taxon>
        <taxon>Methylomonas</taxon>
    </lineage>
</organism>
<sequence>MNENYVTLFDSLFLPQGLALHMSMERHAGAYTLWILCMDDEVFEKLGCLDLPNVRLLQLSKLETDELIRVKQQRTIAEYCWTLTPFSPRFVFDADSSVQRVTYLDADVWFRKNPRQIFREFEESGKQVLITDHAYAPEYDRSATSGQYCVQFMIFNRDGGEEIRRWWEARCLEWCYARAEDGKFGDQKYLDDWTEQFPEEVHVLIDKELMLAPWNATRFPHGRAVCWHFHELRILKGFSAAGYAVDCGSYPLPLVTRRYIYREYFIDLRRAINTITTFGWEVRAQRRWTLNDRFFGLLLGFWRQAWRVTIHWQQPL</sequence>
<evidence type="ECO:0000313" key="1">
    <source>
        <dbReference type="EMBL" id="MBD9363129.1"/>
    </source>
</evidence>
<reference evidence="1 2" key="1">
    <citation type="submission" date="2020-09" db="EMBL/GenBank/DDBJ databases">
        <title>Methylomonas albis sp. nov. and Methylomonas fluvii sp. nov.: Two cold-adapted methanotrophs from the River Elbe and an amended description of Methylovulum psychrotolerans strain Eb1.</title>
        <authorList>
            <person name="Bussmann I.K."/>
            <person name="Klings K.-W."/>
            <person name="Warnstedt J."/>
            <person name="Hoppert M."/>
            <person name="Saborowski A."/>
            <person name="Horn F."/>
            <person name="Liebner S."/>
        </authorList>
    </citation>
    <scope>NUCLEOTIDE SEQUENCE [LARGE SCALE GENOMIC DNA]</scope>
    <source>
        <strain evidence="1 2">EbB</strain>
    </source>
</reference>
<dbReference type="Gene3D" id="3.90.550.10">
    <property type="entry name" value="Spore Coat Polysaccharide Biosynthesis Protein SpsA, Chain A"/>
    <property type="match status" value="1"/>
</dbReference>
<protein>
    <submittedName>
        <fullName evidence="1">Glycosyl transferase</fullName>
    </submittedName>
</protein>
<dbReference type="EMBL" id="JACXST010000003">
    <property type="protein sequence ID" value="MBD9363129.1"/>
    <property type="molecule type" value="Genomic_DNA"/>
</dbReference>
<keyword evidence="2" id="KW-1185">Reference proteome</keyword>
<proteinExistence type="predicted"/>
<evidence type="ECO:0000313" key="2">
    <source>
        <dbReference type="Proteomes" id="UP000641152"/>
    </source>
</evidence>